<feature type="domain" description="HTH merR-type" evidence="5">
    <location>
        <begin position="1"/>
        <end position="68"/>
    </location>
</feature>
<dbReference type="PRINTS" id="PR00040">
    <property type="entry name" value="HTHMERR"/>
</dbReference>
<evidence type="ECO:0000256" key="3">
    <source>
        <dbReference type="ARBA" id="ARBA00023125"/>
    </source>
</evidence>
<evidence type="ECO:0000256" key="4">
    <source>
        <dbReference type="ARBA" id="ARBA00023163"/>
    </source>
</evidence>
<organism evidence="6 7">
    <name type="scientific">Beutenbergia cavernae (strain ATCC BAA-8 / DSM 12333 / CCUG 43141 / JCM 11478 / NBRC 16432 / NCIMB 13614 / HKI 0122)</name>
    <dbReference type="NCBI Taxonomy" id="471853"/>
    <lineage>
        <taxon>Bacteria</taxon>
        <taxon>Bacillati</taxon>
        <taxon>Actinomycetota</taxon>
        <taxon>Actinomycetes</taxon>
        <taxon>Micrococcales</taxon>
        <taxon>Beutenbergiaceae</taxon>
        <taxon>Beutenbergia</taxon>
    </lineage>
</organism>
<keyword evidence="1" id="KW-0678">Repressor</keyword>
<dbReference type="PANTHER" id="PTHR30204:SF69">
    <property type="entry name" value="MERR-FAMILY TRANSCRIPTIONAL REGULATOR"/>
    <property type="match status" value="1"/>
</dbReference>
<evidence type="ECO:0000256" key="1">
    <source>
        <dbReference type="ARBA" id="ARBA00022491"/>
    </source>
</evidence>
<dbReference type="Proteomes" id="UP000007962">
    <property type="component" value="Chromosome"/>
</dbReference>
<keyword evidence="3" id="KW-0238">DNA-binding</keyword>
<dbReference type="SMART" id="SM00422">
    <property type="entry name" value="HTH_MERR"/>
    <property type="match status" value="1"/>
</dbReference>
<dbReference type="GO" id="GO:0003677">
    <property type="term" value="F:DNA binding"/>
    <property type="evidence" value="ECO:0007669"/>
    <property type="project" value="UniProtKB-KW"/>
</dbReference>
<dbReference type="HOGENOM" id="CLU_986641_0_0_11"/>
<dbReference type="InterPro" id="IPR047057">
    <property type="entry name" value="MerR_fam"/>
</dbReference>
<evidence type="ECO:0000313" key="6">
    <source>
        <dbReference type="EMBL" id="ACQ78929.1"/>
    </source>
</evidence>
<keyword evidence="2" id="KW-0805">Transcription regulation</keyword>
<dbReference type="GO" id="GO:0003700">
    <property type="term" value="F:DNA-binding transcription factor activity"/>
    <property type="evidence" value="ECO:0007669"/>
    <property type="project" value="InterPro"/>
</dbReference>
<dbReference type="PANTHER" id="PTHR30204">
    <property type="entry name" value="REDOX-CYCLING DRUG-SENSING TRANSCRIPTIONAL ACTIVATOR SOXR"/>
    <property type="match status" value="1"/>
</dbReference>
<dbReference type="EMBL" id="CP001618">
    <property type="protein sequence ID" value="ACQ78929.1"/>
    <property type="molecule type" value="Genomic_DNA"/>
</dbReference>
<keyword evidence="4" id="KW-0804">Transcription</keyword>
<dbReference type="eggNOG" id="COG0789">
    <property type="taxonomic scope" value="Bacteria"/>
</dbReference>
<evidence type="ECO:0000313" key="7">
    <source>
        <dbReference type="Proteomes" id="UP000007962"/>
    </source>
</evidence>
<dbReference type="PROSITE" id="PS50937">
    <property type="entry name" value="HTH_MERR_2"/>
    <property type="match status" value="1"/>
</dbReference>
<gene>
    <name evidence="6" type="ordered locus">Bcav_0667</name>
</gene>
<dbReference type="Pfam" id="PF13411">
    <property type="entry name" value="MerR_1"/>
    <property type="match status" value="1"/>
</dbReference>
<dbReference type="SUPFAM" id="SSF46955">
    <property type="entry name" value="Putative DNA-binding domain"/>
    <property type="match status" value="1"/>
</dbReference>
<dbReference type="STRING" id="471853.Bcav_0667"/>
<protein>
    <submittedName>
        <fullName evidence="6">Transcriptional regulator, MerR family</fullName>
    </submittedName>
</protein>
<dbReference type="InterPro" id="IPR000551">
    <property type="entry name" value="MerR-type_HTH_dom"/>
</dbReference>
<name>C5BY35_BEUC1</name>
<dbReference type="AlphaFoldDB" id="C5BY35"/>
<keyword evidence="7" id="KW-1185">Reference proteome</keyword>
<evidence type="ECO:0000259" key="5">
    <source>
        <dbReference type="PROSITE" id="PS50937"/>
    </source>
</evidence>
<accession>C5BY35</accession>
<dbReference type="Gene3D" id="1.10.1660.10">
    <property type="match status" value="1"/>
</dbReference>
<evidence type="ECO:0000256" key="2">
    <source>
        <dbReference type="ARBA" id="ARBA00023015"/>
    </source>
</evidence>
<sequence length="249" mass="27192">MRISEVSARSGVPASTLRYYEAEGLLPAARAENGYREYEPTALDRLAFIAQAKHLDLPLSSVRELVDAWESEPCHSVRARYRPMMSERAAQVDDRIAALAALRGTLTTAIRRLDALPDREEPCDAGCTFLDRPRAAPPALPVVPEAPVAPSPAPLACSLGSGDVEARLAEWHDALSGSERRDVPDGLRMTLPLTHLARITALAAAEQECCAFYAFRIDLHGPTFDLTITAPPDAREMLDRLVPTSEDPR</sequence>
<reference evidence="6 7" key="1">
    <citation type="journal article" date="2009" name="Stand. Genomic Sci.">
        <title>Complete genome sequence of Beutenbergia cavernae type strain (HKI 0122).</title>
        <authorList>
            <person name="Land M."/>
            <person name="Pukall R."/>
            <person name="Abt B."/>
            <person name="Goker M."/>
            <person name="Rohde M."/>
            <person name="Glavina Del Rio T."/>
            <person name="Tice H."/>
            <person name="Copeland A."/>
            <person name="Cheng J.F."/>
            <person name="Lucas S."/>
            <person name="Chen F."/>
            <person name="Nolan M."/>
            <person name="Bruce D."/>
            <person name="Goodwin L."/>
            <person name="Pitluck S."/>
            <person name="Ivanova N."/>
            <person name="Mavromatis K."/>
            <person name="Ovchinnikova G."/>
            <person name="Pati A."/>
            <person name="Chen A."/>
            <person name="Palaniappan K."/>
            <person name="Hauser L."/>
            <person name="Chang Y.J."/>
            <person name="Jefferies C.C."/>
            <person name="Saunders E."/>
            <person name="Brettin T."/>
            <person name="Detter J.C."/>
            <person name="Han C."/>
            <person name="Chain P."/>
            <person name="Bristow J."/>
            <person name="Eisen J.A."/>
            <person name="Markowitz V."/>
            <person name="Hugenholtz P."/>
            <person name="Kyrpides N.C."/>
            <person name="Klenk H.P."/>
            <person name="Lapidus A."/>
        </authorList>
    </citation>
    <scope>NUCLEOTIDE SEQUENCE [LARGE SCALE GENOMIC DNA]</scope>
    <source>
        <strain evidence="7">ATCC BAA-8 / DSM 12333 / NBRC 16432</strain>
    </source>
</reference>
<proteinExistence type="predicted"/>
<dbReference type="KEGG" id="bcv:Bcav_0667"/>
<dbReference type="InterPro" id="IPR009061">
    <property type="entry name" value="DNA-bd_dom_put_sf"/>
</dbReference>